<dbReference type="FunFam" id="3.30.700.20:FF:000001">
    <property type="entry name" value="AMME syndrome candidate gene 1"/>
    <property type="match status" value="1"/>
</dbReference>
<dbReference type="PANTHER" id="PTHR13016:SF0">
    <property type="entry name" value="AMME SYNDROME CANDIDATE GENE 1 PROTEIN"/>
    <property type="match status" value="1"/>
</dbReference>
<dbReference type="NCBIfam" id="TIGR00296">
    <property type="entry name" value="TIGR00296 family protein"/>
    <property type="match status" value="1"/>
</dbReference>
<evidence type="ECO:0000313" key="2">
    <source>
        <dbReference type="Proteomes" id="UP000675881"/>
    </source>
</evidence>
<evidence type="ECO:0000313" key="1">
    <source>
        <dbReference type="EMBL" id="CAF2851026.1"/>
    </source>
</evidence>
<dbReference type="InterPro" id="IPR036071">
    <property type="entry name" value="AMMECR1_dom_sf"/>
</dbReference>
<sequence>MASGGRTLKIAKTEMGIYCFDVLYSHLNHHDSPRSPNFTNDYYPLFVTWTTGKDQKLRGCIGTFNEMELHSGLKEYAITSALKDSRFSPITREEMPRLQVSVSILCHFEDGNDYLDWEIGVHGIRIEFHNERGKQKNCHISARRWDKIETIDNLLRKGGWKGTITSDLRKSIHLVRYQSERVKNIPIMYQIPGVSSALDFICYLKEDVHDYFRCILPQIR</sequence>
<dbReference type="InterPro" id="IPR027485">
    <property type="entry name" value="AMMECR1_N"/>
</dbReference>
<dbReference type="SUPFAM" id="SSF143447">
    <property type="entry name" value="AMMECR1-like"/>
    <property type="match status" value="1"/>
</dbReference>
<dbReference type="AlphaFoldDB" id="A0A7R8CKW9"/>
<organism evidence="1 2">
    <name type="scientific">Lepeophtheirus salmonis</name>
    <name type="common">Salmon louse</name>
    <name type="synonym">Caligus salmonis</name>
    <dbReference type="NCBI Taxonomy" id="72036"/>
    <lineage>
        <taxon>Eukaryota</taxon>
        <taxon>Metazoa</taxon>
        <taxon>Ecdysozoa</taxon>
        <taxon>Arthropoda</taxon>
        <taxon>Crustacea</taxon>
        <taxon>Multicrustacea</taxon>
        <taxon>Hexanauplia</taxon>
        <taxon>Copepoda</taxon>
        <taxon>Siphonostomatoida</taxon>
        <taxon>Caligidae</taxon>
        <taxon>Lepeophtheirus</taxon>
    </lineage>
</organism>
<dbReference type="OrthoDB" id="24630at2759"/>
<dbReference type="PROSITE" id="PS51112">
    <property type="entry name" value="AMMECR1"/>
    <property type="match status" value="1"/>
</dbReference>
<dbReference type="InterPro" id="IPR002733">
    <property type="entry name" value="AMMECR1_domain"/>
</dbReference>
<dbReference type="EMBL" id="HG994593">
    <property type="protein sequence ID" value="CAF2851026.1"/>
    <property type="molecule type" value="Genomic_DNA"/>
</dbReference>
<dbReference type="Pfam" id="PF01871">
    <property type="entry name" value="AMMECR1"/>
    <property type="match status" value="1"/>
</dbReference>
<protein>
    <submittedName>
        <fullName evidence="1">Uncharacterized protein</fullName>
    </submittedName>
</protein>
<name>A0A7R8CKW9_LEPSM</name>
<dbReference type="Gene3D" id="3.30.700.20">
    <property type="entry name" value="Hypothetical protein ph0010, domain 1"/>
    <property type="match status" value="1"/>
</dbReference>
<reference evidence="1" key="1">
    <citation type="submission" date="2021-02" db="EMBL/GenBank/DDBJ databases">
        <authorList>
            <person name="Bekaert M."/>
        </authorList>
    </citation>
    <scope>NUCLEOTIDE SEQUENCE</scope>
    <source>
        <strain evidence="1">IoA-00</strain>
    </source>
</reference>
<gene>
    <name evidence="1" type="ORF">LSAA_4832</name>
</gene>
<dbReference type="InterPro" id="IPR023473">
    <property type="entry name" value="AMMECR1"/>
</dbReference>
<accession>A0A7R8CKW9</accession>
<keyword evidence="2" id="KW-1185">Reference proteome</keyword>
<dbReference type="PANTHER" id="PTHR13016">
    <property type="entry name" value="AMMECR1 HOMOLOG"/>
    <property type="match status" value="1"/>
</dbReference>
<proteinExistence type="predicted"/>
<dbReference type="Proteomes" id="UP000675881">
    <property type="component" value="Chromosome 14"/>
</dbReference>